<dbReference type="InterPro" id="IPR029063">
    <property type="entry name" value="SAM-dependent_MTases_sf"/>
</dbReference>
<dbReference type="InterPro" id="IPR011234">
    <property type="entry name" value="Fumarylacetoacetase-like_C"/>
</dbReference>
<gene>
    <name evidence="4" type="ORF">CCMP2556_LOCUS48051</name>
</gene>
<dbReference type="InterPro" id="IPR036663">
    <property type="entry name" value="Fumarylacetoacetase_C_sf"/>
</dbReference>
<evidence type="ECO:0000256" key="1">
    <source>
        <dbReference type="ARBA" id="ARBA00010211"/>
    </source>
</evidence>
<comment type="similarity">
    <text evidence="1">Belongs to the FAH family.</text>
</comment>
<dbReference type="Pfam" id="PF10294">
    <property type="entry name" value="Methyltransf_16"/>
    <property type="match status" value="1"/>
</dbReference>
<organism evidence="4 5">
    <name type="scientific">Durusdinium trenchii</name>
    <dbReference type="NCBI Taxonomy" id="1381693"/>
    <lineage>
        <taxon>Eukaryota</taxon>
        <taxon>Sar</taxon>
        <taxon>Alveolata</taxon>
        <taxon>Dinophyceae</taxon>
        <taxon>Suessiales</taxon>
        <taxon>Symbiodiniaceae</taxon>
        <taxon>Durusdinium</taxon>
    </lineage>
</organism>
<feature type="region of interest" description="Disordered" evidence="2">
    <location>
        <begin position="441"/>
        <end position="462"/>
    </location>
</feature>
<dbReference type="Proteomes" id="UP001642484">
    <property type="component" value="Unassembled WGS sequence"/>
</dbReference>
<proteinExistence type="inferred from homology"/>
<dbReference type="Pfam" id="PF01557">
    <property type="entry name" value="FAA_hydrolase"/>
    <property type="match status" value="1"/>
</dbReference>
<accession>A0ABP0RS19</accession>
<dbReference type="CDD" id="cd02440">
    <property type="entry name" value="AdoMet_MTases"/>
    <property type="match status" value="1"/>
</dbReference>
<keyword evidence="5" id="KW-1185">Reference proteome</keyword>
<feature type="domain" description="Fumarylacetoacetase-like C-terminal" evidence="3">
    <location>
        <begin position="281"/>
        <end position="333"/>
    </location>
</feature>
<evidence type="ECO:0000313" key="4">
    <source>
        <dbReference type="EMBL" id="CAK9102011.1"/>
    </source>
</evidence>
<reference evidence="4 5" key="1">
    <citation type="submission" date="2024-02" db="EMBL/GenBank/DDBJ databases">
        <authorList>
            <person name="Chen Y."/>
            <person name="Shah S."/>
            <person name="Dougan E. K."/>
            <person name="Thang M."/>
            <person name="Chan C."/>
        </authorList>
    </citation>
    <scope>NUCLEOTIDE SEQUENCE [LARGE SCALE GENOMIC DNA]</scope>
</reference>
<dbReference type="Gene3D" id="3.90.850.10">
    <property type="entry name" value="Fumarylacetoacetase-like, C-terminal domain"/>
    <property type="match status" value="1"/>
</dbReference>
<dbReference type="InterPro" id="IPR019410">
    <property type="entry name" value="Methyltransf_16"/>
</dbReference>
<dbReference type="PANTHER" id="PTHR14614">
    <property type="entry name" value="HEPATOCELLULAR CARCINOMA-ASSOCIATED ANTIGEN"/>
    <property type="match status" value="1"/>
</dbReference>
<dbReference type="EMBL" id="CAXAMN010026295">
    <property type="protein sequence ID" value="CAK9102011.1"/>
    <property type="molecule type" value="Genomic_DNA"/>
</dbReference>
<evidence type="ECO:0000313" key="5">
    <source>
        <dbReference type="Proteomes" id="UP001642484"/>
    </source>
</evidence>
<dbReference type="SUPFAM" id="SSF53335">
    <property type="entry name" value="S-adenosyl-L-methionine-dependent methyltransferases"/>
    <property type="match status" value="1"/>
</dbReference>
<evidence type="ECO:0000259" key="3">
    <source>
        <dbReference type="Pfam" id="PF01557"/>
    </source>
</evidence>
<evidence type="ECO:0000256" key="2">
    <source>
        <dbReference type="SAM" id="MobiDB-lite"/>
    </source>
</evidence>
<comment type="caution">
    <text evidence="4">The sequence shown here is derived from an EMBL/GenBank/DDBJ whole genome shotgun (WGS) entry which is preliminary data.</text>
</comment>
<dbReference type="SUPFAM" id="SSF56529">
    <property type="entry name" value="FAH"/>
    <property type="match status" value="1"/>
</dbReference>
<protein>
    <recommendedName>
        <fullName evidence="3">Fumarylacetoacetase-like C-terminal domain-containing protein</fullName>
    </recommendedName>
</protein>
<sequence>MLESSWLQLRGPMELMKIDAPRDMVAFVSKDEGRKQASSEDAVLVTEFEDQCWSFARQNVARTLQLMEAKMVASASPAFQMQADAMRLYSEDDGLLYTFCCIGFHNEYCWGHAVHQALIPDPDAWEGVSDITPWYPRCCFPRLRAMLKAPIPHWMQLQIDRDLRAMSGDHPGVPWPPKEVLPHFAGVQDGKRPMNEQKRFCHYHISGGKASFGDAVMRDAVAQTGMYGFAQIEASGSVCYAILQADGSFHAAEGNPFDGLKDTGRKVTVDRFLPPVKPQDIICIGLNYRAHADELKLPYPKNPVVFMKPTSCAAGHGDAIAQPRVSEKMDYEAVALPYLQSFFGIPPAIGMPLDLVGCSLMSFHAADHFMGCKPGFAFKLDPLGLGYYADDLPKATEAWNFGSSQVFVKVDVSCGVGHTGLRIWPAARAMAHLLAESLQPSASTDLPSDRPDGPRVNLYSPTPGGSPCAARGGWDLHRQLDVRSRGRALELGAGCGLVSALLASLGADVTATDGAAVVVRRLRETSELNQKPFKVRELGWDGEDGAVGEERLPCETGDGNHGDTYDVILGADITYDCKPKTLESLLDLISKLSGEETLTLLAHGLRNVEHAMFLWSKLTERWNVQVQPPPPWNVDENEDSVLIFVELAVVIGRECKGGGRVLFSPSEDVTPEQAMDYVLG</sequence>
<dbReference type="Gene3D" id="3.40.50.150">
    <property type="entry name" value="Vaccinia Virus protein VP39"/>
    <property type="match status" value="1"/>
</dbReference>
<name>A0ABP0RS19_9DINO</name>